<dbReference type="Gene3D" id="2.60.40.10">
    <property type="entry name" value="Immunoglobulins"/>
    <property type="match status" value="1"/>
</dbReference>
<accession>A0ABQ2CY99</accession>
<proteinExistence type="predicted"/>
<dbReference type="InterPro" id="IPR013783">
    <property type="entry name" value="Ig-like_fold"/>
</dbReference>
<feature type="region of interest" description="Disordered" evidence="1">
    <location>
        <begin position="1057"/>
        <end position="1079"/>
    </location>
</feature>
<dbReference type="RefSeq" id="WP_189000884.1">
    <property type="nucleotide sequence ID" value="NZ_BMOD01000002.1"/>
</dbReference>
<dbReference type="InterPro" id="IPR001434">
    <property type="entry name" value="OmcB-like_DUF11"/>
</dbReference>
<dbReference type="Proteomes" id="UP000632222">
    <property type="component" value="Unassembled WGS sequence"/>
</dbReference>
<sequence>MSKLLKLLKPLKPLKPLLIGLGLLSLWSCGTYTSPPPLPGGKVVRLEISPAALLLTAKGQKQQLKVRALDAQGKTLSTPATRINWVSSRPEQVGISAAGEVSAATALGATQITAQVDGVTSAPVLVSVAEPQAGVTLLNDSQISGSPNAVDETAEGDLDNQYEVTLKGIPEPKVGSLLLGREGLAVGGEVVSSQKTAEGFKVRLKLVPLKTLMKTAKIDEVISYQNLQPDFPKEILQLYNIQEVDGAFQFTPKPGATVQQAQKLGLLKQAASGTFVLPPFNECETTLPALPISLGQLPSMTAKVEPTFELKYDTQDNLQKFIVRAEPSFKIQINLVVNVDALVALECKSTLYSKLLKLPGWAGLILAGEVEAGVAFELEGRLTLAKVGVELSSESKAKLEMGIVCTAGDCQLLKKIEPSSTNKVNWVVPSIGQIRLEPSLFGYGFVGLKAGATLIKSLRADAVKAKMGGKYEASLAPAAIQTVPQDPDYKSSYKLSLLSEIGAGKKINGFLNKLGIVKMNTLKLTFSTPLGASPKGRVTFDKKTFEKDDKVSFRVSMDPTSVNFPGVGYNLKKVKILRRVLGNVIQVPIIEQVASKDQTEFTLLWTADQGSASAGSEFYAFMETQLPSIFDLEIGQAELQGTPFEVLPSANAGAVNDLGQVMLDTGIFKDGNLIPYPENFSPTTLFLGTPLSHILNNQGQVAGTLLVPTGNTVKSHNAFWPDEKGQVVDLGFSIADREVIENTATSINNTGTVVAWEVYNKRPQDPAVFDMGVKWEKGVLSQIPRLSDSFVIPVVVNDAGLMALKFFDTSVDRNSVRLSDGRVVGLLGGQDTTAVDLNNKGQLVGYATNETGQKDTAFVWGNGIFTNLESLMPDPSQSLGSRALAINEAGDVVGQLKTATGTHAVMWSKGNFVDLTTLLDPGLNIHLSTARDINNVGQVLVTGKQGDFQKSFLLRPASNSADLALTLTAPSKATPLQNLTYAVNLQNLSSSSAQNILAEFTLPEGFKLVGTTGWSACNQVQSTVLCLAPELKKEEQKAFLVDVKAPEATGTFTLKAEVSSSTPDPVLTNNQTTGTTTIE</sequence>
<gene>
    <name evidence="3" type="ORF">GCM10008938_10360</name>
</gene>
<dbReference type="Gene3D" id="2.60.40.1080">
    <property type="match status" value="1"/>
</dbReference>
<organism evidence="3 4">
    <name type="scientific">Deinococcus roseus</name>
    <dbReference type="NCBI Taxonomy" id="392414"/>
    <lineage>
        <taxon>Bacteria</taxon>
        <taxon>Thermotogati</taxon>
        <taxon>Deinococcota</taxon>
        <taxon>Deinococci</taxon>
        <taxon>Deinococcales</taxon>
        <taxon>Deinococcaceae</taxon>
        <taxon>Deinococcus</taxon>
    </lineage>
</organism>
<evidence type="ECO:0000256" key="1">
    <source>
        <dbReference type="SAM" id="MobiDB-lite"/>
    </source>
</evidence>
<feature type="domain" description="DUF11" evidence="2">
    <location>
        <begin position="962"/>
        <end position="1075"/>
    </location>
</feature>
<keyword evidence="4" id="KW-1185">Reference proteome</keyword>
<feature type="compositionally biased region" description="Low complexity" evidence="1">
    <location>
        <begin position="1068"/>
        <end position="1079"/>
    </location>
</feature>
<comment type="caution">
    <text evidence="3">The sequence shown here is derived from an EMBL/GenBank/DDBJ whole genome shotgun (WGS) entry which is preliminary data.</text>
</comment>
<dbReference type="EMBL" id="BMOD01000002">
    <property type="protein sequence ID" value="GGJ26132.1"/>
    <property type="molecule type" value="Genomic_DNA"/>
</dbReference>
<dbReference type="Pfam" id="PF01345">
    <property type="entry name" value="DUF11"/>
    <property type="match status" value="1"/>
</dbReference>
<protein>
    <recommendedName>
        <fullName evidence="2">DUF11 domain-containing protein</fullName>
    </recommendedName>
</protein>
<evidence type="ECO:0000313" key="4">
    <source>
        <dbReference type="Proteomes" id="UP000632222"/>
    </source>
</evidence>
<dbReference type="NCBIfam" id="TIGR02913">
    <property type="entry name" value="HAF_rpt"/>
    <property type="match status" value="1"/>
</dbReference>
<dbReference type="InterPro" id="IPR014262">
    <property type="entry name" value="HAF_rpt"/>
</dbReference>
<reference evidence="4" key="1">
    <citation type="journal article" date="2019" name="Int. J. Syst. Evol. Microbiol.">
        <title>The Global Catalogue of Microorganisms (GCM) 10K type strain sequencing project: providing services to taxonomists for standard genome sequencing and annotation.</title>
        <authorList>
            <consortium name="The Broad Institute Genomics Platform"/>
            <consortium name="The Broad Institute Genome Sequencing Center for Infectious Disease"/>
            <person name="Wu L."/>
            <person name="Ma J."/>
        </authorList>
    </citation>
    <scope>NUCLEOTIDE SEQUENCE [LARGE SCALE GENOMIC DNA]</scope>
    <source>
        <strain evidence="4">JCM 14370</strain>
    </source>
</reference>
<name>A0ABQ2CY99_9DEIO</name>
<evidence type="ECO:0000313" key="3">
    <source>
        <dbReference type="EMBL" id="GGJ26132.1"/>
    </source>
</evidence>
<evidence type="ECO:0000259" key="2">
    <source>
        <dbReference type="Pfam" id="PF01345"/>
    </source>
</evidence>